<dbReference type="EMBL" id="CP021435">
    <property type="protein sequence ID" value="ATJ84546.1"/>
    <property type="molecule type" value="Genomic_DNA"/>
</dbReference>
<dbReference type="Pfam" id="PF06537">
    <property type="entry name" value="DHOR"/>
    <property type="match status" value="1"/>
</dbReference>
<gene>
    <name evidence="2" type="ORF">BEI_3559</name>
</gene>
<dbReference type="Gene3D" id="1.10.760.10">
    <property type="entry name" value="Cytochrome c-like domain"/>
    <property type="match status" value="1"/>
</dbReference>
<dbReference type="PANTHER" id="PTHR30600:SF4">
    <property type="entry name" value="CYTOCHROME C DOMAIN-CONTAINING PROTEIN"/>
    <property type="match status" value="1"/>
</dbReference>
<dbReference type="KEGG" id="hbe:BEI_3559"/>
<proteinExistence type="predicted"/>
<dbReference type="InterPro" id="IPR051395">
    <property type="entry name" value="Cytochrome_c_Peroxidase/MauG"/>
</dbReference>
<evidence type="ECO:0008006" key="4">
    <source>
        <dbReference type="Google" id="ProtNLM"/>
    </source>
</evidence>
<evidence type="ECO:0000313" key="2">
    <source>
        <dbReference type="EMBL" id="ATJ84546.1"/>
    </source>
</evidence>
<dbReference type="GO" id="GO:0009055">
    <property type="term" value="F:electron transfer activity"/>
    <property type="evidence" value="ECO:0007669"/>
    <property type="project" value="InterPro"/>
</dbReference>
<dbReference type="GO" id="GO:0020037">
    <property type="term" value="F:heme binding"/>
    <property type="evidence" value="ECO:0007669"/>
    <property type="project" value="InterPro"/>
</dbReference>
<reference evidence="2 3" key="1">
    <citation type="journal article" date="2017" name="Sci. Rep.">
        <title>Revealing the Saline Adaptation Strategies of the Halophilic Bacterium Halomonas beimenensis through High-throughput Omics and Transposon Mutagenesis Approaches.</title>
        <authorList>
            <person name="Chen Y.H."/>
            <person name="Lin S.S."/>
            <person name="Shyu Y.T."/>
        </authorList>
    </citation>
    <scope>NUCLEOTIDE SEQUENCE [LARGE SCALE GENOMIC DNA]</scope>
    <source>
        <strain evidence="2 3">NTU-111</strain>
    </source>
</reference>
<dbReference type="InterPro" id="IPR036909">
    <property type="entry name" value="Cyt_c-like_dom_sf"/>
</dbReference>
<feature type="chain" id="PRO_5012787411" description="Thiol oxidoreductase" evidence="1">
    <location>
        <begin position="33"/>
        <end position="495"/>
    </location>
</feature>
<keyword evidence="3" id="KW-1185">Reference proteome</keyword>
<dbReference type="AlphaFoldDB" id="A0A291PCA7"/>
<dbReference type="PROSITE" id="PS51257">
    <property type="entry name" value="PROKAR_LIPOPROTEIN"/>
    <property type="match status" value="1"/>
</dbReference>
<dbReference type="OrthoDB" id="9805202at2"/>
<dbReference type="Proteomes" id="UP000219993">
    <property type="component" value="Chromosome"/>
</dbReference>
<dbReference type="RefSeq" id="WP_153045810.1">
    <property type="nucleotide sequence ID" value="NZ_BAAADT010000017.1"/>
</dbReference>
<organism evidence="2 3">
    <name type="scientific">Halomonas beimenensis</name>
    <dbReference type="NCBI Taxonomy" id="475662"/>
    <lineage>
        <taxon>Bacteria</taxon>
        <taxon>Pseudomonadati</taxon>
        <taxon>Pseudomonadota</taxon>
        <taxon>Gammaproteobacteria</taxon>
        <taxon>Oceanospirillales</taxon>
        <taxon>Halomonadaceae</taxon>
        <taxon>Halomonas</taxon>
    </lineage>
</organism>
<dbReference type="InterPro" id="IPR010538">
    <property type="entry name" value="DHOR"/>
</dbReference>
<keyword evidence="1" id="KW-0732">Signal</keyword>
<feature type="signal peptide" evidence="1">
    <location>
        <begin position="1"/>
        <end position="32"/>
    </location>
</feature>
<evidence type="ECO:0000256" key="1">
    <source>
        <dbReference type="SAM" id="SignalP"/>
    </source>
</evidence>
<sequence>MNDESSRAGRHRRRAAWSCGLAAVVLSCWATAAQAHAPHACPPDLPETPALAEHLEQRSIDAGEVGFDQLFAHGRALFVAKFNLCDGQGRPAATGIGEKRAPDEPAFIRTSGPDANACSGCHIEPRVGGAGEFVVNVFVLSQVRDPVITSVRHEFSNERNTLGMFGAGAIEMLGREMTADLRRQADGLADGDWVLTSKGVDFPVTVSHGEVVASEGVDPDLVIKPFHQAGVKRSLRQFTVDAMIQHPGMLAEEGFGLNPDKGREADFDEDGVERELTVGDITAISVFQAALGVPGRRLPLDPEAAISVARGERRFADIGCTGCHVPAMRLEDRRFVEPYALNPPGFFGDPERSVAFDMTREGEGPYLEPRPEGGAIVRAYTDLKRHNLCDPPGMAGAIRHFCNEYLDQGRPDQGELPGSEFFITRKLWDAGNSAPYGHRGDLITLTEAIRAHGGEGRPSRDAFVALPLEERRAIIAFLKSLQVLPAGSPRLVVEP</sequence>
<dbReference type="PANTHER" id="PTHR30600">
    <property type="entry name" value="CYTOCHROME C PEROXIDASE-RELATED"/>
    <property type="match status" value="1"/>
</dbReference>
<protein>
    <recommendedName>
        <fullName evidence="4">Thiol oxidoreductase</fullName>
    </recommendedName>
</protein>
<name>A0A291PCA7_9GAMM</name>
<dbReference type="SUPFAM" id="SSF46626">
    <property type="entry name" value="Cytochrome c"/>
    <property type="match status" value="1"/>
</dbReference>
<accession>A0A291PCA7</accession>
<evidence type="ECO:0000313" key="3">
    <source>
        <dbReference type="Proteomes" id="UP000219993"/>
    </source>
</evidence>
<dbReference type="GO" id="GO:0004130">
    <property type="term" value="F:cytochrome-c peroxidase activity"/>
    <property type="evidence" value="ECO:0007669"/>
    <property type="project" value="TreeGrafter"/>
</dbReference>